<keyword evidence="3" id="KW-1185">Reference proteome</keyword>
<dbReference type="EMBL" id="JBHSWG010000001">
    <property type="protein sequence ID" value="MFC6760430.1"/>
    <property type="molecule type" value="Genomic_DNA"/>
</dbReference>
<protein>
    <submittedName>
        <fullName evidence="2">Uncharacterized protein</fullName>
    </submittedName>
</protein>
<evidence type="ECO:0000313" key="3">
    <source>
        <dbReference type="Proteomes" id="UP001596353"/>
    </source>
</evidence>
<sequence>MTEPKTVTEKIIDGGKIAGAISAMIALSIMIWGFTAGPVRDWLTRFEEGFEAQALMQQAQQEMQASQQGILADISAILLAQSRNVKRIEALESSKVQDASPVIRFTMHGHSIEDGGPGQVVQIKWQFFKMRDCGRPEIDLLFRNGGGRLHRFQNVSVLDTKGIGVASDPDPTMAQTISYTARIPDNEGVHAGRSFAWVRVGYPDCPTVPAVTSPEVAFRILP</sequence>
<keyword evidence="1" id="KW-0812">Transmembrane</keyword>
<gene>
    <name evidence="2" type="ORF">ACFQFQ_14535</name>
</gene>
<keyword evidence="1" id="KW-1133">Transmembrane helix</keyword>
<name>A0ABW2B404_9RHOB</name>
<dbReference type="Proteomes" id="UP001596353">
    <property type="component" value="Unassembled WGS sequence"/>
</dbReference>
<reference evidence="3" key="1">
    <citation type="journal article" date="2019" name="Int. J. Syst. Evol. Microbiol.">
        <title>The Global Catalogue of Microorganisms (GCM) 10K type strain sequencing project: providing services to taxonomists for standard genome sequencing and annotation.</title>
        <authorList>
            <consortium name="The Broad Institute Genomics Platform"/>
            <consortium name="The Broad Institute Genome Sequencing Center for Infectious Disease"/>
            <person name="Wu L."/>
            <person name="Ma J."/>
        </authorList>
    </citation>
    <scope>NUCLEOTIDE SEQUENCE [LARGE SCALE GENOMIC DNA]</scope>
    <source>
        <strain evidence="3">CCUG 66188</strain>
    </source>
</reference>
<keyword evidence="1" id="KW-0472">Membrane</keyword>
<evidence type="ECO:0000313" key="2">
    <source>
        <dbReference type="EMBL" id="MFC6760430.1"/>
    </source>
</evidence>
<feature type="transmembrane region" description="Helical" evidence="1">
    <location>
        <begin position="17"/>
        <end position="35"/>
    </location>
</feature>
<comment type="caution">
    <text evidence="2">The sequence shown here is derived from an EMBL/GenBank/DDBJ whole genome shotgun (WGS) entry which is preliminary data.</text>
</comment>
<evidence type="ECO:0000256" key="1">
    <source>
        <dbReference type="SAM" id="Phobius"/>
    </source>
</evidence>
<organism evidence="2 3">
    <name type="scientific">Sulfitobacter porphyrae</name>
    <dbReference type="NCBI Taxonomy" id="1246864"/>
    <lineage>
        <taxon>Bacteria</taxon>
        <taxon>Pseudomonadati</taxon>
        <taxon>Pseudomonadota</taxon>
        <taxon>Alphaproteobacteria</taxon>
        <taxon>Rhodobacterales</taxon>
        <taxon>Roseobacteraceae</taxon>
        <taxon>Sulfitobacter</taxon>
    </lineage>
</organism>
<proteinExistence type="predicted"/>
<accession>A0ABW2B404</accession>